<keyword evidence="1" id="KW-1003">Cell membrane</keyword>
<evidence type="ECO:0000256" key="2">
    <source>
        <dbReference type="ARBA" id="ARBA00022618"/>
    </source>
</evidence>
<keyword evidence="3" id="KW-0812">Transmembrane</keyword>
<sequence>MRRRIRFFIALFFLGVVVAAYAFGPYAKVGSVVVDGAARVPREATLSLAGVREGDFLGRALWARRNLLASGEFRSARVRWAFPNRIYIAVEEEEAVALLAEGETLLANGHISSFAPPDSGDPPLGSRTSSPADEPSKGTASPLPRIEDVPRDFLPRLAAELAATPKEVRAAIAEVRGMPRASDPEALHLRFRDGLVAETTLRHLSRMLAAFPAVRRALPDAPKGVLYLYPEGVYYSERPKSF</sequence>
<evidence type="ECO:0000256" key="5">
    <source>
        <dbReference type="ARBA" id="ARBA00023306"/>
    </source>
</evidence>
<dbReference type="EMBL" id="PEBW01000002">
    <property type="protein sequence ID" value="PTQ52458.1"/>
    <property type="molecule type" value="Genomic_DNA"/>
</dbReference>
<keyword evidence="5" id="KW-0131">Cell cycle</keyword>
<protein>
    <submittedName>
        <fullName evidence="7">Cell division protein FtsQ</fullName>
    </submittedName>
</protein>
<reference evidence="7 8" key="1">
    <citation type="submission" date="2017-08" db="EMBL/GenBank/DDBJ databases">
        <title>Burning lignite coal seam in the remote Altai Mountains harbors a hydrogen-driven thermophilic microbial community.</title>
        <authorList>
            <person name="Kadnikov V.V."/>
            <person name="Mardanov A.V."/>
            <person name="Ivasenko D."/>
            <person name="Beletsky A.V."/>
            <person name="Karnachuk O.V."/>
            <person name="Ravin N.V."/>
        </authorList>
    </citation>
    <scope>NUCLEOTIDE SEQUENCE [LARGE SCALE GENOMIC DNA]</scope>
    <source>
        <strain evidence="7">AL31</strain>
    </source>
</reference>
<dbReference type="PANTHER" id="PTHR37820">
    <property type="entry name" value="CELL DIVISION PROTEIN DIVIB"/>
    <property type="match status" value="1"/>
</dbReference>
<evidence type="ECO:0000256" key="3">
    <source>
        <dbReference type="ARBA" id="ARBA00022692"/>
    </source>
</evidence>
<dbReference type="AlphaFoldDB" id="A0A2T5G8I3"/>
<proteinExistence type="predicted"/>
<dbReference type="GO" id="GO:0005886">
    <property type="term" value="C:plasma membrane"/>
    <property type="evidence" value="ECO:0007669"/>
    <property type="project" value="TreeGrafter"/>
</dbReference>
<keyword evidence="4" id="KW-0472">Membrane</keyword>
<organism evidence="7 8">
    <name type="scientific">Brockia lithotrophica</name>
    <dbReference type="NCBI Taxonomy" id="933949"/>
    <lineage>
        <taxon>Bacteria</taxon>
        <taxon>Bacillati</taxon>
        <taxon>Bacillota</taxon>
        <taxon>Bacilli</taxon>
        <taxon>Bacillales</taxon>
        <taxon>Bacillales Family X. Incertae Sedis</taxon>
        <taxon>Brockia</taxon>
    </lineage>
</organism>
<evidence type="ECO:0000313" key="8">
    <source>
        <dbReference type="Proteomes" id="UP000244016"/>
    </source>
</evidence>
<keyword evidence="4" id="KW-1133">Transmembrane helix</keyword>
<dbReference type="GO" id="GO:0051301">
    <property type="term" value="P:cell division"/>
    <property type="evidence" value="ECO:0007669"/>
    <property type="project" value="UniProtKB-KW"/>
</dbReference>
<evidence type="ECO:0000256" key="1">
    <source>
        <dbReference type="ARBA" id="ARBA00022475"/>
    </source>
</evidence>
<dbReference type="InterPro" id="IPR050487">
    <property type="entry name" value="FtsQ_DivIB"/>
</dbReference>
<gene>
    <name evidence="7" type="ORF">BLITH_0637</name>
</gene>
<feature type="region of interest" description="Disordered" evidence="6">
    <location>
        <begin position="111"/>
        <end position="147"/>
    </location>
</feature>
<dbReference type="PANTHER" id="PTHR37820:SF1">
    <property type="entry name" value="CELL DIVISION PROTEIN FTSQ"/>
    <property type="match status" value="1"/>
</dbReference>
<dbReference type="Gene3D" id="3.40.50.10960">
    <property type="match status" value="1"/>
</dbReference>
<evidence type="ECO:0000256" key="4">
    <source>
        <dbReference type="ARBA" id="ARBA00022989"/>
    </source>
</evidence>
<comment type="caution">
    <text evidence="7">The sequence shown here is derived from an EMBL/GenBank/DDBJ whole genome shotgun (WGS) entry which is preliminary data.</text>
</comment>
<dbReference type="Proteomes" id="UP000244016">
    <property type="component" value="Unassembled WGS sequence"/>
</dbReference>
<keyword evidence="2 7" id="KW-0132">Cell division</keyword>
<accession>A0A2T5G8I3</accession>
<evidence type="ECO:0000313" key="7">
    <source>
        <dbReference type="EMBL" id="PTQ52458.1"/>
    </source>
</evidence>
<name>A0A2T5G8I3_9BACL</name>
<evidence type="ECO:0000256" key="6">
    <source>
        <dbReference type="SAM" id="MobiDB-lite"/>
    </source>
</evidence>